<evidence type="ECO:0000256" key="13">
    <source>
        <dbReference type="ARBA" id="ARBA00023239"/>
    </source>
</evidence>
<evidence type="ECO:0000256" key="10">
    <source>
        <dbReference type="ARBA" id="ARBA00022989"/>
    </source>
</evidence>
<dbReference type="Gene3D" id="3.30.70.1230">
    <property type="entry name" value="Nucleotide cyclase"/>
    <property type="match status" value="1"/>
</dbReference>
<evidence type="ECO:0000256" key="2">
    <source>
        <dbReference type="ARBA" id="ARBA00001946"/>
    </source>
</evidence>
<dbReference type="GO" id="GO:0005524">
    <property type="term" value="F:ATP binding"/>
    <property type="evidence" value="ECO:0007669"/>
    <property type="project" value="UniProtKB-KW"/>
</dbReference>
<dbReference type="EC" id="4.6.1.1" evidence="4"/>
<evidence type="ECO:0000256" key="14">
    <source>
        <dbReference type="RuleBase" id="RU000405"/>
    </source>
</evidence>
<dbReference type="EMBL" id="HBUF01321936">
    <property type="protein sequence ID" value="CAG6695137.1"/>
    <property type="molecule type" value="Transcribed_RNA"/>
</dbReference>
<evidence type="ECO:0000256" key="8">
    <source>
        <dbReference type="ARBA" id="ARBA00022840"/>
    </source>
</evidence>
<evidence type="ECO:0000256" key="4">
    <source>
        <dbReference type="ARBA" id="ARBA00012201"/>
    </source>
</evidence>
<dbReference type="GO" id="GO:0006171">
    <property type="term" value="P:cAMP biosynthetic process"/>
    <property type="evidence" value="ECO:0007669"/>
    <property type="project" value="UniProtKB-KW"/>
</dbReference>
<keyword evidence="7" id="KW-0547">Nucleotide-binding</keyword>
<dbReference type="GO" id="GO:0035556">
    <property type="term" value="P:intracellular signal transduction"/>
    <property type="evidence" value="ECO:0007669"/>
    <property type="project" value="InterPro"/>
</dbReference>
<comment type="similarity">
    <text evidence="14">Belongs to the adenylyl cyclase class-4/guanylyl cyclase family.</text>
</comment>
<dbReference type="Pfam" id="PF00211">
    <property type="entry name" value="Guanylate_cyc"/>
    <property type="match status" value="1"/>
</dbReference>
<keyword evidence="12" id="KW-0472">Membrane</keyword>
<dbReference type="InterPro" id="IPR018297">
    <property type="entry name" value="A/G_cyclase_CS"/>
</dbReference>
<dbReference type="InterPro" id="IPR001054">
    <property type="entry name" value="A/G_cyclase"/>
</dbReference>
<comment type="subcellular location">
    <subcellularLocation>
        <location evidence="3">Membrane</location>
        <topology evidence="3">Multi-pass membrane protein</topology>
    </subcellularLocation>
</comment>
<evidence type="ECO:0000256" key="5">
    <source>
        <dbReference type="ARBA" id="ARBA00022692"/>
    </source>
</evidence>
<dbReference type="EMBL" id="HBUF01321935">
    <property type="protein sequence ID" value="CAG6695136.1"/>
    <property type="molecule type" value="Transcribed_RNA"/>
</dbReference>
<evidence type="ECO:0000256" key="12">
    <source>
        <dbReference type="ARBA" id="ARBA00023136"/>
    </source>
</evidence>
<dbReference type="GO" id="GO:0004016">
    <property type="term" value="F:adenylate cyclase activity"/>
    <property type="evidence" value="ECO:0007669"/>
    <property type="project" value="UniProtKB-EC"/>
</dbReference>
<keyword evidence="5" id="KW-0812">Transmembrane</keyword>
<dbReference type="PANTHER" id="PTHR45627:SF30">
    <property type="entry name" value="ADENYLATE CYCLASE TYPE 3"/>
    <property type="match status" value="1"/>
</dbReference>
<feature type="domain" description="Guanylate cyclase" evidence="15">
    <location>
        <begin position="1"/>
        <end position="34"/>
    </location>
</feature>
<evidence type="ECO:0000259" key="15">
    <source>
        <dbReference type="PROSITE" id="PS50125"/>
    </source>
</evidence>
<evidence type="ECO:0000256" key="7">
    <source>
        <dbReference type="ARBA" id="ARBA00022741"/>
    </source>
</evidence>
<comment type="catalytic activity">
    <reaction evidence="1">
        <text>ATP = 3',5'-cyclic AMP + diphosphate</text>
        <dbReference type="Rhea" id="RHEA:15389"/>
        <dbReference type="ChEBI" id="CHEBI:30616"/>
        <dbReference type="ChEBI" id="CHEBI:33019"/>
        <dbReference type="ChEBI" id="CHEBI:58165"/>
        <dbReference type="EC" id="4.6.1.1"/>
    </reaction>
</comment>
<keyword evidence="9" id="KW-0460">Magnesium</keyword>
<evidence type="ECO:0000313" key="16">
    <source>
        <dbReference type="EMBL" id="CAG6695135.1"/>
    </source>
</evidence>
<dbReference type="CDD" id="cd07302">
    <property type="entry name" value="CHD"/>
    <property type="match status" value="1"/>
</dbReference>
<evidence type="ECO:0000256" key="9">
    <source>
        <dbReference type="ARBA" id="ARBA00022842"/>
    </source>
</evidence>
<dbReference type="EMBL" id="HBUF01321934">
    <property type="protein sequence ID" value="CAG6695135.1"/>
    <property type="molecule type" value="Transcribed_RNA"/>
</dbReference>
<evidence type="ECO:0000256" key="1">
    <source>
        <dbReference type="ARBA" id="ARBA00001593"/>
    </source>
</evidence>
<dbReference type="PANTHER" id="PTHR45627">
    <property type="entry name" value="ADENYLATE CYCLASE TYPE 1"/>
    <property type="match status" value="1"/>
</dbReference>
<accession>A0A8D8XHU2</accession>
<keyword evidence="6" id="KW-0479">Metal-binding</keyword>
<keyword evidence="13 14" id="KW-0456">Lyase</keyword>
<dbReference type="GO" id="GO:0005886">
    <property type="term" value="C:plasma membrane"/>
    <property type="evidence" value="ECO:0007669"/>
    <property type="project" value="TreeGrafter"/>
</dbReference>
<dbReference type="AlphaFoldDB" id="A0A8D8XHU2"/>
<keyword evidence="11" id="KW-0115">cAMP biosynthesis</keyword>
<proteinExistence type="inferred from homology"/>
<evidence type="ECO:0000256" key="11">
    <source>
        <dbReference type="ARBA" id="ARBA00022998"/>
    </source>
</evidence>
<reference evidence="16" key="1">
    <citation type="submission" date="2021-05" db="EMBL/GenBank/DDBJ databases">
        <authorList>
            <person name="Alioto T."/>
            <person name="Alioto T."/>
            <person name="Gomez Garrido J."/>
        </authorList>
    </citation>
    <scope>NUCLEOTIDE SEQUENCE</scope>
</reference>
<keyword evidence="8" id="KW-0067">ATP-binding</keyword>
<evidence type="ECO:0000256" key="6">
    <source>
        <dbReference type="ARBA" id="ARBA00022723"/>
    </source>
</evidence>
<dbReference type="InterPro" id="IPR029787">
    <property type="entry name" value="Nucleotide_cyclase"/>
</dbReference>
<name>A0A8D8XHU2_9HEMI</name>
<keyword evidence="10" id="KW-1133">Transmembrane helix</keyword>
<sequence>MGVNHGPITAGVIGARKPHYDIWGNTVNVASRMESTGRAGFIQVAEETMLILQHFGYMFEQRGLVSGKGKGQLMTYYLLGKNTSGTHHPYESTIMEPLKKWTKNTSVWTRHYTLLMLILAYAHEFTCNAKLICLVFKD</sequence>
<evidence type="ECO:0000256" key="3">
    <source>
        <dbReference type="ARBA" id="ARBA00004141"/>
    </source>
</evidence>
<comment type="cofactor">
    <cofactor evidence="2">
        <name>Mg(2+)</name>
        <dbReference type="ChEBI" id="CHEBI:18420"/>
    </cofactor>
</comment>
<dbReference type="GO" id="GO:0007189">
    <property type="term" value="P:adenylate cyclase-activating G protein-coupled receptor signaling pathway"/>
    <property type="evidence" value="ECO:0007669"/>
    <property type="project" value="TreeGrafter"/>
</dbReference>
<organism evidence="16">
    <name type="scientific">Cacopsylla melanoneura</name>
    <dbReference type="NCBI Taxonomy" id="428564"/>
    <lineage>
        <taxon>Eukaryota</taxon>
        <taxon>Metazoa</taxon>
        <taxon>Ecdysozoa</taxon>
        <taxon>Arthropoda</taxon>
        <taxon>Hexapoda</taxon>
        <taxon>Insecta</taxon>
        <taxon>Pterygota</taxon>
        <taxon>Neoptera</taxon>
        <taxon>Paraneoptera</taxon>
        <taxon>Hemiptera</taxon>
        <taxon>Sternorrhyncha</taxon>
        <taxon>Psylloidea</taxon>
        <taxon>Psyllidae</taxon>
        <taxon>Psyllinae</taxon>
        <taxon>Cacopsylla</taxon>
    </lineage>
</organism>
<dbReference type="GO" id="GO:0046872">
    <property type="term" value="F:metal ion binding"/>
    <property type="evidence" value="ECO:0007669"/>
    <property type="project" value="UniProtKB-KW"/>
</dbReference>
<dbReference type="PROSITE" id="PS50125">
    <property type="entry name" value="GUANYLATE_CYCLASE_2"/>
    <property type="match status" value="1"/>
</dbReference>
<dbReference type="SUPFAM" id="SSF55073">
    <property type="entry name" value="Nucleotide cyclase"/>
    <property type="match status" value="1"/>
</dbReference>
<dbReference type="PROSITE" id="PS00452">
    <property type="entry name" value="GUANYLATE_CYCLASE_1"/>
    <property type="match status" value="1"/>
</dbReference>
<protein>
    <recommendedName>
        <fullName evidence="4">adenylate cyclase</fullName>
        <ecNumber evidence="4">4.6.1.1</ecNumber>
    </recommendedName>
</protein>